<dbReference type="InParanoid" id="D3B928"/>
<accession>D3B928</accession>
<dbReference type="RefSeq" id="XP_020434184.1">
    <property type="nucleotide sequence ID" value="XM_020575868.1"/>
</dbReference>
<comment type="caution">
    <text evidence="2">The sequence shown here is derived from an EMBL/GenBank/DDBJ whole genome shotgun (WGS) entry which is preliminary data.</text>
</comment>
<keyword evidence="3" id="KW-1185">Reference proteome</keyword>
<evidence type="ECO:0000313" key="2">
    <source>
        <dbReference type="EMBL" id="EFA82067.1"/>
    </source>
</evidence>
<proteinExistence type="predicted"/>
<dbReference type="AlphaFoldDB" id="D3B928"/>
<organism evidence="2 3">
    <name type="scientific">Heterostelium pallidum (strain ATCC 26659 / Pp 5 / PN500)</name>
    <name type="common">Cellular slime mold</name>
    <name type="synonym">Polysphondylium pallidum</name>
    <dbReference type="NCBI Taxonomy" id="670386"/>
    <lineage>
        <taxon>Eukaryota</taxon>
        <taxon>Amoebozoa</taxon>
        <taxon>Evosea</taxon>
        <taxon>Eumycetozoa</taxon>
        <taxon>Dictyostelia</taxon>
        <taxon>Acytosteliales</taxon>
        <taxon>Acytosteliaceae</taxon>
        <taxon>Heterostelium</taxon>
    </lineage>
</organism>
<name>D3B928_HETP5</name>
<dbReference type="GeneID" id="31360458"/>
<evidence type="ECO:0000313" key="3">
    <source>
        <dbReference type="Proteomes" id="UP000001396"/>
    </source>
</evidence>
<feature type="region of interest" description="Disordered" evidence="1">
    <location>
        <begin position="46"/>
        <end position="66"/>
    </location>
</feature>
<dbReference type="Proteomes" id="UP000001396">
    <property type="component" value="Unassembled WGS sequence"/>
</dbReference>
<sequence>MTVKSRKVRILRLDAAQSVWTVEVLLKDSMDKRCFFIIFIICIQQSGNGRGGSGSSDCAYSQRRIK</sequence>
<dbReference type="EMBL" id="ADBJ01000021">
    <property type="protein sequence ID" value="EFA82067.1"/>
    <property type="molecule type" value="Genomic_DNA"/>
</dbReference>
<gene>
    <name evidence="2" type="ORF">PPL_04972</name>
</gene>
<evidence type="ECO:0000256" key="1">
    <source>
        <dbReference type="SAM" id="MobiDB-lite"/>
    </source>
</evidence>
<protein>
    <submittedName>
        <fullName evidence="2">Uncharacterized protein</fullName>
    </submittedName>
</protein>
<reference evidence="2 3" key="1">
    <citation type="journal article" date="2011" name="Genome Res.">
        <title>Phylogeny-wide analysis of social amoeba genomes highlights ancient origins for complex intercellular communication.</title>
        <authorList>
            <person name="Heidel A.J."/>
            <person name="Lawal H.M."/>
            <person name="Felder M."/>
            <person name="Schilde C."/>
            <person name="Helps N.R."/>
            <person name="Tunggal B."/>
            <person name="Rivero F."/>
            <person name="John U."/>
            <person name="Schleicher M."/>
            <person name="Eichinger L."/>
            <person name="Platzer M."/>
            <person name="Noegel A.A."/>
            <person name="Schaap P."/>
            <person name="Gloeckner G."/>
        </authorList>
    </citation>
    <scope>NUCLEOTIDE SEQUENCE [LARGE SCALE GENOMIC DNA]</scope>
    <source>
        <strain evidence="3">ATCC 26659 / Pp 5 / PN500</strain>
    </source>
</reference>